<dbReference type="Pfam" id="PF05895">
    <property type="entry name" value="DUF859"/>
    <property type="match status" value="1"/>
</dbReference>
<comment type="caution">
    <text evidence="1">The sequence shown here is derived from an EMBL/GenBank/DDBJ whole genome shotgun (WGS) entry which is preliminary data.</text>
</comment>
<organism evidence="1 2">
    <name type="scientific">Canibacter oris</name>
    <dbReference type="NCBI Taxonomy" id="1365628"/>
    <lineage>
        <taxon>Bacteria</taxon>
        <taxon>Bacillati</taxon>
        <taxon>Actinomycetota</taxon>
        <taxon>Actinomycetes</taxon>
        <taxon>Micrococcales</taxon>
        <taxon>Microbacteriaceae</taxon>
        <taxon>Canibacter</taxon>
    </lineage>
</organism>
<dbReference type="RefSeq" id="WP_183304961.1">
    <property type="nucleotide sequence ID" value="NZ_JACIFD010000014.1"/>
</dbReference>
<name>A0A840DH36_9MICO</name>
<evidence type="ECO:0000313" key="2">
    <source>
        <dbReference type="Proteomes" id="UP000571183"/>
    </source>
</evidence>
<keyword evidence="2" id="KW-1185">Reference proteome</keyword>
<dbReference type="EMBL" id="JACIFD010000014">
    <property type="protein sequence ID" value="MBB4072040.1"/>
    <property type="molecule type" value="Genomic_DNA"/>
</dbReference>
<reference evidence="1" key="1">
    <citation type="submission" date="2020-08" db="EMBL/GenBank/DDBJ databases">
        <title>Sequencing the genomes of 1000 actinobacteria strains.</title>
        <authorList>
            <person name="Klenk H.-P."/>
        </authorList>
    </citation>
    <scope>NUCLEOTIDE SEQUENCE [LARGE SCALE GENOMIC DNA]</scope>
    <source>
        <strain evidence="1">DSM 27064</strain>
    </source>
</reference>
<dbReference type="AlphaFoldDB" id="A0A840DH36"/>
<protein>
    <submittedName>
        <fullName evidence="1">Uncharacterized protein</fullName>
    </submittedName>
</protein>
<proteinExistence type="predicted"/>
<dbReference type="InterPro" id="IPR008577">
    <property type="entry name" value="DUF859"/>
</dbReference>
<accession>A0A840DH36</accession>
<evidence type="ECO:0000313" key="1">
    <source>
        <dbReference type="EMBL" id="MBB4072040.1"/>
    </source>
</evidence>
<sequence>MATTSIKNGSYSLILDVWQIRQDIVGNRTTFGYHLRLVKNTGSGFWSRYTTFWNVQTPNGHIIAHGSTNGYDFRGANTLTLAHGEHTIGHNADGSLPARAWVGAWSDSDGSIGGYHEVWQHGVTATTIPRATAPQIAGGKLTTGVPASIQLPRAASNFTHDVTYRFGSLTGTIATAAATSATWTPPHSLLSQIPTAAQGDCIITVVTKNGGHVIGSKQTTVTLTAADSVKPTVSAVSFTDDNVTVKNNIGAFVASVSRIRGSINATGVYGSTITGTKYVVAGAEIEPGSVITPTSGGSITAAGVVTDSRGRTGTKTASLQVLPYRAPILEAGGFSVSRANAAGVKDPQGSYLTVTCHVSAAALTVSGVQKNGLTLRIRTKASNAGWINRNTINPGLVNSATPIQVTGGGAFLPSLSYTVEVTITDRTGTQIVLTQNVGTAAVALDLNGTKVGVGKMHEQGALDVAGDVYSNGRKLVPAATLAEALAAASQDRAVTPAGIGALKATNSEAVAGVSAEKFVTPAALHHATVEQPNNSLWAGALQMSAGHRAQLSQPVSAQANGIVLIWGRIDGGRTYDFDFQTNFIPKSFIAGVAYREFTFPVIVGDALGRKVFYVYNDRIEGHQLSGQPGNNYWVLRYVYGF</sequence>
<gene>
    <name evidence="1" type="ORF">F5897_001363</name>
</gene>
<dbReference type="Proteomes" id="UP000571183">
    <property type="component" value="Unassembled WGS sequence"/>
</dbReference>